<proteinExistence type="inferred from homology"/>
<evidence type="ECO:0000313" key="3">
    <source>
        <dbReference type="EMBL" id="QPG73894.1"/>
    </source>
</evidence>
<protein>
    <submittedName>
        <fullName evidence="3">Uncharacterized protein</fullName>
    </submittedName>
</protein>
<dbReference type="KEGG" id="bnn:FOA43_001209"/>
<dbReference type="GO" id="GO:0008142">
    <property type="term" value="F:oxysterol binding"/>
    <property type="evidence" value="ECO:0007669"/>
    <property type="project" value="TreeGrafter"/>
</dbReference>
<dbReference type="OrthoDB" id="14833at2759"/>
<dbReference type="RefSeq" id="XP_038777459.1">
    <property type="nucleotide sequence ID" value="XM_038921531.1"/>
</dbReference>
<dbReference type="EMBL" id="CP064812">
    <property type="protein sequence ID" value="QPG73894.1"/>
    <property type="molecule type" value="Genomic_DNA"/>
</dbReference>
<name>A0A875S3M3_EENNA</name>
<accession>A0A875S3M3</accession>
<dbReference type="PROSITE" id="PS01013">
    <property type="entry name" value="OSBP"/>
    <property type="match status" value="1"/>
</dbReference>
<evidence type="ECO:0000313" key="4">
    <source>
        <dbReference type="Proteomes" id="UP000662931"/>
    </source>
</evidence>
<evidence type="ECO:0000256" key="2">
    <source>
        <dbReference type="RuleBase" id="RU003844"/>
    </source>
</evidence>
<comment type="similarity">
    <text evidence="1 2">Belongs to the OSBP family.</text>
</comment>
<dbReference type="InterPro" id="IPR037239">
    <property type="entry name" value="OSBP_sf"/>
</dbReference>
<dbReference type="GeneID" id="62194610"/>
<dbReference type="GO" id="GO:0016020">
    <property type="term" value="C:membrane"/>
    <property type="evidence" value="ECO:0007669"/>
    <property type="project" value="TreeGrafter"/>
</dbReference>
<sequence length="419" mass="47806">MSTSSWTSFLRSIASYNGDLSSLTAPPFILSPTSLLEYSQYWGTNTELLVAPASMTESVADNDDPIELTRLLAVIKWFLATLNTQYASRIRGNHSEKKPLNPFLGEVFVAKFKDQSDDKSLGDTEVILEQVSHHPPVTGYAMLNRKHNTLLEGYNGIRAFMSTTALNVRQYGHAVLEYKDLDEQYLITLPPLHLEGLLTGSPRVELEQKSYIQASTGYYAVLEYSGKGYFSGRSNTFKCRIYKNYEQSLNKANALYTVSGQWSNTSTIGRGPETPSSAGLMFLDMNKVKSEKLVVKPISKQHHLESRRAWQKVAEAITKGDYKVISDEKSKIENHQRALRKREEINESAWERRWYDDIDYTSEEHQNDRYIKLFEMAHLSAKNVPSGVRDTNSKYLNVDTKTHWRFNLAKFNAEKIIHC</sequence>
<evidence type="ECO:0000256" key="1">
    <source>
        <dbReference type="ARBA" id="ARBA00008842"/>
    </source>
</evidence>
<dbReference type="PANTHER" id="PTHR10972">
    <property type="entry name" value="OXYSTEROL-BINDING PROTEIN-RELATED"/>
    <property type="match status" value="1"/>
</dbReference>
<dbReference type="SUPFAM" id="SSF144000">
    <property type="entry name" value="Oxysterol-binding protein-like"/>
    <property type="match status" value="1"/>
</dbReference>
<dbReference type="GO" id="GO:0120009">
    <property type="term" value="P:intermembrane lipid transfer"/>
    <property type="evidence" value="ECO:0007669"/>
    <property type="project" value="UniProtKB-ARBA"/>
</dbReference>
<dbReference type="Gene3D" id="1.10.287.2720">
    <property type="match status" value="1"/>
</dbReference>
<dbReference type="GO" id="GO:0005829">
    <property type="term" value="C:cytosol"/>
    <property type="evidence" value="ECO:0007669"/>
    <property type="project" value="TreeGrafter"/>
</dbReference>
<dbReference type="Gene3D" id="2.40.160.120">
    <property type="match status" value="1"/>
</dbReference>
<dbReference type="InterPro" id="IPR000648">
    <property type="entry name" value="Oxysterol-bd"/>
</dbReference>
<dbReference type="Proteomes" id="UP000662931">
    <property type="component" value="Chromosome 1"/>
</dbReference>
<dbReference type="Gene3D" id="3.30.70.3490">
    <property type="match status" value="1"/>
</dbReference>
<dbReference type="Gene3D" id="6.10.250.1430">
    <property type="match status" value="1"/>
</dbReference>
<dbReference type="InterPro" id="IPR018494">
    <property type="entry name" value="Oxysterol-bd_CS"/>
</dbReference>
<reference evidence="3" key="1">
    <citation type="submission" date="2020-10" db="EMBL/GenBank/DDBJ databases">
        <authorList>
            <person name="Roach M.J.R."/>
        </authorList>
    </citation>
    <scope>NUCLEOTIDE SEQUENCE</scope>
    <source>
        <strain evidence="3">CBS 1945</strain>
    </source>
</reference>
<keyword evidence="4" id="KW-1185">Reference proteome</keyword>
<dbReference type="Pfam" id="PF01237">
    <property type="entry name" value="Oxysterol_BP"/>
    <property type="match status" value="1"/>
</dbReference>
<dbReference type="PANTHER" id="PTHR10972:SF184">
    <property type="entry name" value="OXYSTEROL-BINDING PROTEIN HOMOLOG 4-RELATED"/>
    <property type="match status" value="1"/>
</dbReference>
<gene>
    <name evidence="3" type="ORF">FOA43_001209</name>
</gene>
<organism evidence="3 4">
    <name type="scientific">Eeniella nana</name>
    <name type="common">Yeast</name>
    <name type="synonym">Brettanomyces nanus</name>
    <dbReference type="NCBI Taxonomy" id="13502"/>
    <lineage>
        <taxon>Eukaryota</taxon>
        <taxon>Fungi</taxon>
        <taxon>Dikarya</taxon>
        <taxon>Ascomycota</taxon>
        <taxon>Saccharomycotina</taxon>
        <taxon>Pichiomycetes</taxon>
        <taxon>Pichiales</taxon>
        <taxon>Pichiaceae</taxon>
        <taxon>Brettanomyces</taxon>
    </lineage>
</organism>
<dbReference type="AlphaFoldDB" id="A0A875S3M3"/>
<dbReference type="FunFam" id="2.40.160.120:FF:000010">
    <property type="entry name" value="Oxysterol-binding protein homolog 4"/>
    <property type="match status" value="1"/>
</dbReference>